<feature type="non-terminal residue" evidence="1">
    <location>
        <position position="1"/>
    </location>
</feature>
<name>A0AAV6ME50_9ROSI</name>
<dbReference type="Proteomes" id="UP000685013">
    <property type="component" value="Chromosome 14"/>
</dbReference>
<protein>
    <submittedName>
        <fullName evidence="1">Uncharacterized protein</fullName>
    </submittedName>
</protein>
<sequence length="108" mass="11721">MHFIVVSLALNKDCQIVDARRPESERCFCTLILNCYEPQRIVSVNGNGTETIDSLYCTGERYLQDDADEAADENGKQSSAQEWTVAIAGKGEEGVMTGSSNASIALLS</sequence>
<evidence type="ECO:0000313" key="2">
    <source>
        <dbReference type="Proteomes" id="UP000685013"/>
    </source>
</evidence>
<accession>A0AAV6ME50</accession>
<reference evidence="1 2" key="1">
    <citation type="journal article" date="2021" name="Hortic Res">
        <title>The domestication of Cucurbita argyrosperma as revealed by the genome of its wild relative.</title>
        <authorList>
            <person name="Barrera-Redondo J."/>
            <person name="Sanchez-de la Vega G."/>
            <person name="Aguirre-Liguori J.A."/>
            <person name="Castellanos-Morales G."/>
            <person name="Gutierrez-Guerrero Y.T."/>
            <person name="Aguirre-Dugua X."/>
            <person name="Aguirre-Planter E."/>
            <person name="Tenaillon M.I."/>
            <person name="Lira-Saade R."/>
            <person name="Eguiarte L.E."/>
        </authorList>
    </citation>
    <scope>NUCLEOTIDE SEQUENCE [LARGE SCALE GENOMIC DNA]</scope>
    <source>
        <strain evidence="1">JBR-2021</strain>
    </source>
</reference>
<keyword evidence="2" id="KW-1185">Reference proteome</keyword>
<organism evidence="1 2">
    <name type="scientific">Cucurbita argyrosperma subsp. sororia</name>
    <dbReference type="NCBI Taxonomy" id="37648"/>
    <lineage>
        <taxon>Eukaryota</taxon>
        <taxon>Viridiplantae</taxon>
        <taxon>Streptophyta</taxon>
        <taxon>Embryophyta</taxon>
        <taxon>Tracheophyta</taxon>
        <taxon>Spermatophyta</taxon>
        <taxon>Magnoliopsida</taxon>
        <taxon>eudicotyledons</taxon>
        <taxon>Gunneridae</taxon>
        <taxon>Pentapetalae</taxon>
        <taxon>rosids</taxon>
        <taxon>fabids</taxon>
        <taxon>Cucurbitales</taxon>
        <taxon>Cucurbitaceae</taxon>
        <taxon>Cucurbiteae</taxon>
        <taxon>Cucurbita</taxon>
    </lineage>
</organism>
<proteinExistence type="predicted"/>
<comment type="caution">
    <text evidence="1">The sequence shown here is derived from an EMBL/GenBank/DDBJ whole genome shotgun (WGS) entry which is preliminary data.</text>
</comment>
<dbReference type="AlphaFoldDB" id="A0AAV6ME50"/>
<dbReference type="EMBL" id="JAGKQH010000014">
    <property type="protein sequence ID" value="KAG6580538.1"/>
    <property type="molecule type" value="Genomic_DNA"/>
</dbReference>
<gene>
    <name evidence="1" type="ORF">SDJN03_20540</name>
</gene>
<evidence type="ECO:0000313" key="1">
    <source>
        <dbReference type="EMBL" id="KAG6580538.1"/>
    </source>
</evidence>